<protein>
    <submittedName>
        <fullName evidence="3">Lamin tail domain-containing protein</fullName>
    </submittedName>
</protein>
<comment type="caution">
    <text evidence="3">The sequence shown here is derived from an EMBL/GenBank/DDBJ whole genome shotgun (WGS) entry which is preliminary data.</text>
</comment>
<sequence length="438" mass="48064">MQIGCVKDRNFDKPEESCALGLEPNSTFAEVKGLYEDGTIKIQDDLIIEGYVVSSDEKGNFFSSLHFQDSPENPSEGFQLDFDIRDSHLFYPIGSKIYLKLKGLYLGKQQGVYKLGGVFTSFGNLSVGRLPANIVPQHLFVSCDEEVSLIPVEAQIDRLDDQMVNTLVQFEDVEFIEEELGLPFADVEEETERTLIDCDDNDIVLLNSGYSDFQSSMLPDGNGSVVGVLLRDNSGFKIVVRDLDDIDFQNERCAEVIDEFTSNSIFISELADPNNNSGARFVELYNAGSTGLSLKGWTLIRYTNDNTEISSTIDLTGYEIGAERTLLISPNASEFEAVYGFAPDLAVGTNSPADSNGDDNLQLVDPFGTVIDSFGVIGEDGSGTDHEFEDGGAFRRPEITLANATFTFSEWVIYNDTGASGTINQPQNAPENFSPGSR</sequence>
<dbReference type="PROSITE" id="PS51841">
    <property type="entry name" value="LTD"/>
    <property type="match status" value="1"/>
</dbReference>
<dbReference type="InterPro" id="IPR043744">
    <property type="entry name" value="DUF5689"/>
</dbReference>
<dbReference type="InterPro" id="IPR036415">
    <property type="entry name" value="Lamin_tail_dom_sf"/>
</dbReference>
<proteinExistence type="predicted"/>
<dbReference type="Proteomes" id="UP000443153">
    <property type="component" value="Unassembled WGS sequence"/>
</dbReference>
<keyword evidence="4" id="KW-1185">Reference proteome</keyword>
<feature type="domain" description="LTD" evidence="2">
    <location>
        <begin position="259"/>
        <end position="378"/>
    </location>
</feature>
<dbReference type="OrthoDB" id="1492759at2"/>
<dbReference type="Gene3D" id="2.60.40.1260">
    <property type="entry name" value="Lamin Tail domain"/>
    <property type="match status" value="1"/>
</dbReference>
<accession>A0A6I2MLE8</accession>
<dbReference type="Pfam" id="PF00932">
    <property type="entry name" value="LTD"/>
    <property type="match status" value="1"/>
</dbReference>
<reference evidence="3 4" key="1">
    <citation type="submission" date="2019-11" db="EMBL/GenBank/DDBJ databases">
        <title>Maribacter lutea sp. nov., a marine bacterium isolated from intertidal sand.</title>
        <authorList>
            <person name="Liu A."/>
        </authorList>
    </citation>
    <scope>NUCLEOTIDE SEQUENCE [LARGE SCALE GENOMIC DNA]</scope>
    <source>
        <strain evidence="3 4">RZ05</strain>
    </source>
</reference>
<evidence type="ECO:0000313" key="4">
    <source>
        <dbReference type="Proteomes" id="UP000443153"/>
    </source>
</evidence>
<evidence type="ECO:0000259" key="2">
    <source>
        <dbReference type="PROSITE" id="PS51841"/>
    </source>
</evidence>
<evidence type="ECO:0000313" key="3">
    <source>
        <dbReference type="EMBL" id="MRX62964.1"/>
    </source>
</evidence>
<feature type="region of interest" description="Disordered" evidence="1">
    <location>
        <begin position="419"/>
        <end position="438"/>
    </location>
</feature>
<dbReference type="InterPro" id="IPR001322">
    <property type="entry name" value="Lamin_tail_dom"/>
</dbReference>
<organism evidence="3 4">
    <name type="scientific">Maribacter luteus</name>
    <dbReference type="NCBI Taxonomy" id="2594478"/>
    <lineage>
        <taxon>Bacteria</taxon>
        <taxon>Pseudomonadati</taxon>
        <taxon>Bacteroidota</taxon>
        <taxon>Flavobacteriia</taxon>
        <taxon>Flavobacteriales</taxon>
        <taxon>Flavobacteriaceae</taxon>
        <taxon>Maribacter</taxon>
    </lineage>
</organism>
<dbReference type="Pfam" id="PF18942">
    <property type="entry name" value="DUF5689"/>
    <property type="match status" value="1"/>
</dbReference>
<dbReference type="EMBL" id="WKJH01000001">
    <property type="protein sequence ID" value="MRX62964.1"/>
    <property type="molecule type" value="Genomic_DNA"/>
</dbReference>
<dbReference type="AlphaFoldDB" id="A0A6I2MLE8"/>
<name>A0A6I2MLE8_9FLAO</name>
<dbReference type="SUPFAM" id="SSF74853">
    <property type="entry name" value="Lamin A/C globular tail domain"/>
    <property type="match status" value="1"/>
</dbReference>
<evidence type="ECO:0000256" key="1">
    <source>
        <dbReference type="SAM" id="MobiDB-lite"/>
    </source>
</evidence>
<gene>
    <name evidence="3" type="ORF">GJ691_02170</name>
</gene>